<comment type="caution">
    <text evidence="4">The sequence shown here is derived from an EMBL/GenBank/DDBJ whole genome shotgun (WGS) entry which is preliminary data.</text>
</comment>
<proteinExistence type="inferred from homology"/>
<dbReference type="PANTHER" id="PTHR30061">
    <property type="entry name" value="MALTOSE-BINDING PERIPLASMIC PROTEIN"/>
    <property type="match status" value="1"/>
</dbReference>
<dbReference type="GO" id="GO:1901982">
    <property type="term" value="F:maltose binding"/>
    <property type="evidence" value="ECO:0007669"/>
    <property type="project" value="TreeGrafter"/>
</dbReference>
<evidence type="ECO:0000256" key="3">
    <source>
        <dbReference type="ARBA" id="ARBA00022729"/>
    </source>
</evidence>
<protein>
    <recommendedName>
        <fullName evidence="5">Sn-glycerol-3-phosphate-binding periplasmic protein UgpB</fullName>
    </recommendedName>
</protein>
<accession>A0A645GFI7</accession>
<name>A0A645GFI7_9ZZZZ</name>
<gene>
    <name evidence="4" type="ORF">SDC9_172331</name>
</gene>
<dbReference type="PANTHER" id="PTHR30061:SF50">
    <property type="entry name" value="MALTOSE_MALTODEXTRIN-BINDING PERIPLASMIC PROTEIN"/>
    <property type="match status" value="1"/>
</dbReference>
<organism evidence="4">
    <name type="scientific">bioreactor metagenome</name>
    <dbReference type="NCBI Taxonomy" id="1076179"/>
    <lineage>
        <taxon>unclassified sequences</taxon>
        <taxon>metagenomes</taxon>
        <taxon>ecological metagenomes</taxon>
    </lineage>
</organism>
<dbReference type="EMBL" id="VSSQ01073934">
    <property type="protein sequence ID" value="MPN24926.1"/>
    <property type="molecule type" value="Genomic_DNA"/>
</dbReference>
<dbReference type="SUPFAM" id="SSF53850">
    <property type="entry name" value="Periplasmic binding protein-like II"/>
    <property type="match status" value="1"/>
</dbReference>
<evidence type="ECO:0008006" key="5">
    <source>
        <dbReference type="Google" id="ProtNLM"/>
    </source>
</evidence>
<evidence type="ECO:0000313" key="4">
    <source>
        <dbReference type="EMBL" id="MPN24926.1"/>
    </source>
</evidence>
<dbReference type="GO" id="GO:0015768">
    <property type="term" value="P:maltose transport"/>
    <property type="evidence" value="ECO:0007669"/>
    <property type="project" value="TreeGrafter"/>
</dbReference>
<dbReference type="GO" id="GO:0055052">
    <property type="term" value="C:ATP-binding cassette (ABC) transporter complex, substrate-binding subunit-containing"/>
    <property type="evidence" value="ECO:0007669"/>
    <property type="project" value="TreeGrafter"/>
</dbReference>
<keyword evidence="3" id="KW-0732">Signal</keyword>
<dbReference type="InterPro" id="IPR006059">
    <property type="entry name" value="SBP"/>
</dbReference>
<keyword evidence="2" id="KW-0813">Transport</keyword>
<dbReference type="Gene3D" id="3.40.190.10">
    <property type="entry name" value="Periplasmic binding protein-like II"/>
    <property type="match status" value="1"/>
</dbReference>
<evidence type="ECO:0000256" key="2">
    <source>
        <dbReference type="ARBA" id="ARBA00022448"/>
    </source>
</evidence>
<comment type="similarity">
    <text evidence="1">Belongs to the bacterial solute-binding protein 1 family.</text>
</comment>
<dbReference type="Pfam" id="PF13416">
    <property type="entry name" value="SBP_bac_8"/>
    <property type="match status" value="1"/>
</dbReference>
<dbReference type="GO" id="GO:0042956">
    <property type="term" value="P:maltodextrin transmembrane transport"/>
    <property type="evidence" value="ECO:0007669"/>
    <property type="project" value="TreeGrafter"/>
</dbReference>
<sequence>MQNAKFEVGMSWMPGGNDGESFKSEVGGAAILIPAKASQAQKNAAWAFLTFMTSPEMNLYWADKSGYFPTRQSVLATDAVKEYLERKPAMGPIMEMSGWINPRNQHPAYNTIANLWRDALAKVFVEGAPAQDALNQVAMEIVETLEDQ</sequence>
<dbReference type="AlphaFoldDB" id="A0A645GFI7"/>
<evidence type="ECO:0000256" key="1">
    <source>
        <dbReference type="ARBA" id="ARBA00008520"/>
    </source>
</evidence>
<reference evidence="4" key="1">
    <citation type="submission" date="2019-08" db="EMBL/GenBank/DDBJ databases">
        <authorList>
            <person name="Kucharzyk K."/>
            <person name="Murdoch R.W."/>
            <person name="Higgins S."/>
            <person name="Loffler F."/>
        </authorList>
    </citation>
    <scope>NUCLEOTIDE SEQUENCE</scope>
</reference>